<evidence type="ECO:0000313" key="1">
    <source>
        <dbReference type="EMBL" id="NLZ24685.1"/>
    </source>
</evidence>
<evidence type="ECO:0000313" key="2">
    <source>
        <dbReference type="Proteomes" id="UP000564033"/>
    </source>
</evidence>
<reference evidence="1 2" key="1">
    <citation type="journal article" date="2020" name="Biotechnol. Biofuels">
        <title>New insights from the biogas microbiome by comprehensive genome-resolved metagenomics of nearly 1600 species originating from multiple anaerobic digesters.</title>
        <authorList>
            <person name="Campanaro S."/>
            <person name="Treu L."/>
            <person name="Rodriguez-R L.M."/>
            <person name="Kovalovszki A."/>
            <person name="Ziels R.M."/>
            <person name="Maus I."/>
            <person name="Zhu X."/>
            <person name="Kougias P.G."/>
            <person name="Basile A."/>
            <person name="Luo G."/>
            <person name="Schluter A."/>
            <person name="Konstantinidis K.T."/>
            <person name="Angelidaki I."/>
        </authorList>
    </citation>
    <scope>NUCLEOTIDE SEQUENCE [LARGE SCALE GENOMIC DNA]</scope>
    <source>
        <strain evidence="1">AS19jrsBPTG_9</strain>
    </source>
</reference>
<sequence>MSNIERENNQEGDNIRESNASNGLMHLTCIMNRDAYTRYEYTQEEETERIYYSDLTEARNLRGLSSAKFDSVIVSKNFLMLLTKNDLLLKEEDILNIADMYNTYKDDKTSSIATCFKFPYKSPNLEKNVTVRLYPHGYEGLKEENNRSFGFQDIALEILLAEQAQINMDRRFRISE</sequence>
<dbReference type="Proteomes" id="UP000564033">
    <property type="component" value="Unassembled WGS sequence"/>
</dbReference>
<gene>
    <name evidence="1" type="ORF">GX888_03015</name>
</gene>
<protein>
    <submittedName>
        <fullName evidence="1">Uncharacterized protein</fullName>
    </submittedName>
</protein>
<dbReference type="AlphaFoldDB" id="A0A847VE46"/>
<accession>A0A847VE46</accession>
<organism evidence="1 2">
    <name type="scientific">Candidatus Dojkabacteria bacterium</name>
    <dbReference type="NCBI Taxonomy" id="2099670"/>
    <lineage>
        <taxon>Bacteria</taxon>
        <taxon>Candidatus Dojkabacteria</taxon>
    </lineage>
</organism>
<name>A0A847VE46_9BACT</name>
<comment type="caution">
    <text evidence="1">The sequence shown here is derived from an EMBL/GenBank/DDBJ whole genome shotgun (WGS) entry which is preliminary data.</text>
</comment>
<dbReference type="EMBL" id="JAAZIL010000078">
    <property type="protein sequence ID" value="NLZ24685.1"/>
    <property type="molecule type" value="Genomic_DNA"/>
</dbReference>
<proteinExistence type="predicted"/>